<keyword evidence="2" id="KW-0732">Signal</keyword>
<dbReference type="Proteomes" id="UP000759529">
    <property type="component" value="Unassembled WGS sequence"/>
</dbReference>
<dbReference type="Gene3D" id="1.25.40.10">
    <property type="entry name" value="Tetratricopeptide repeat domain"/>
    <property type="match status" value="1"/>
</dbReference>
<organism evidence="3 4">
    <name type="scientific">Flavobacterium macrobrachii</name>
    <dbReference type="NCBI Taxonomy" id="591204"/>
    <lineage>
        <taxon>Bacteria</taxon>
        <taxon>Pseudomonadati</taxon>
        <taxon>Bacteroidota</taxon>
        <taxon>Flavobacteriia</taxon>
        <taxon>Flavobacteriales</taxon>
        <taxon>Flavobacteriaceae</taxon>
        <taxon>Flavobacterium</taxon>
    </lineage>
</organism>
<evidence type="ECO:0000256" key="1">
    <source>
        <dbReference type="PROSITE-ProRule" id="PRU00339"/>
    </source>
</evidence>
<dbReference type="RefSeq" id="WP_187658689.1">
    <property type="nucleotide sequence ID" value="NZ_JACSOD020000375.1"/>
</dbReference>
<evidence type="ECO:0008006" key="5">
    <source>
        <dbReference type="Google" id="ProtNLM"/>
    </source>
</evidence>
<protein>
    <recommendedName>
        <fullName evidence="5">Tetratricopeptide repeat protein</fullName>
    </recommendedName>
</protein>
<comment type="caution">
    <text evidence="3">The sequence shown here is derived from an EMBL/GenBank/DDBJ whole genome shotgun (WGS) entry which is preliminary data.</text>
</comment>
<proteinExistence type="predicted"/>
<gene>
    <name evidence="3" type="ORF">H9X54_001925</name>
</gene>
<feature type="repeat" description="TPR" evidence="1">
    <location>
        <begin position="61"/>
        <end position="94"/>
    </location>
</feature>
<feature type="signal peptide" evidence="2">
    <location>
        <begin position="1"/>
        <end position="16"/>
    </location>
</feature>
<dbReference type="InterPro" id="IPR011990">
    <property type="entry name" value="TPR-like_helical_dom_sf"/>
</dbReference>
<evidence type="ECO:0000256" key="2">
    <source>
        <dbReference type="SAM" id="SignalP"/>
    </source>
</evidence>
<evidence type="ECO:0000313" key="4">
    <source>
        <dbReference type="Proteomes" id="UP000759529"/>
    </source>
</evidence>
<accession>A0ABS2CU30</accession>
<keyword evidence="1" id="KW-0802">TPR repeat</keyword>
<reference evidence="3 4" key="1">
    <citation type="submission" date="2021-02" db="EMBL/GenBank/DDBJ databases">
        <authorList>
            <person name="Jung H.S."/>
            <person name="Chun B.H."/>
            <person name="Jeon C.O."/>
        </authorList>
    </citation>
    <scope>NUCLEOTIDE SEQUENCE [LARGE SCALE GENOMIC DNA]</scope>
    <source>
        <strain evidence="3 4">LMG 25203</strain>
    </source>
</reference>
<dbReference type="SUPFAM" id="SSF48452">
    <property type="entry name" value="TPR-like"/>
    <property type="match status" value="1"/>
</dbReference>
<evidence type="ECO:0000313" key="3">
    <source>
        <dbReference type="EMBL" id="MBM6498059.1"/>
    </source>
</evidence>
<dbReference type="InterPro" id="IPR019734">
    <property type="entry name" value="TPR_rpt"/>
</dbReference>
<name>A0ABS2CU30_9FLAO</name>
<feature type="chain" id="PRO_5046030997" description="Tetratricopeptide repeat protein" evidence="2">
    <location>
        <begin position="17"/>
        <end position="231"/>
    </location>
</feature>
<sequence>MKYLKLLFFLSFSSIAQTNFSQDKIELNKLLSDGEKAFLSSNFVLAKEIYTKATTLFPKEKNTWYNLGATLLALGENEDACENFYMAYRLGDNKILEDIKEFCPSFRNGTIMSIKDVDVKPKFNVDGNEYYLFGSDGNLNPIFLKTMIREIKKSKRLKEKVKGKIIVSFSINRFDEFDGQIVRTGADEKDVEIVKTEIMAILKTMVTYISAEKNSVKVDILEKWMLPIAYN</sequence>
<dbReference type="EMBL" id="JACSOD020000375">
    <property type="protein sequence ID" value="MBM6498059.1"/>
    <property type="molecule type" value="Genomic_DNA"/>
</dbReference>
<keyword evidence="4" id="KW-1185">Reference proteome</keyword>
<dbReference type="PROSITE" id="PS50005">
    <property type="entry name" value="TPR"/>
    <property type="match status" value="1"/>
</dbReference>